<protein>
    <submittedName>
        <fullName evidence="1">Uncharacterized protein</fullName>
    </submittedName>
</protein>
<comment type="caution">
    <text evidence="1">The sequence shown here is derived from an EMBL/GenBank/DDBJ whole genome shotgun (WGS) entry which is preliminary data.</text>
</comment>
<name>A0ABQ4P4R9_9GAMM</name>
<proteinExistence type="predicted"/>
<reference evidence="1 2" key="1">
    <citation type="submission" date="2021-05" db="EMBL/GenBank/DDBJ databases">
        <title>Molecular characterization for Shewanella algae harboring chromosomal blaOXA-55-like strains isolated from clinical and environment sample.</title>
        <authorList>
            <person name="Ohama Y."/>
            <person name="Aoki K."/>
            <person name="Harada S."/>
            <person name="Moriya K."/>
            <person name="Ishii Y."/>
            <person name="Tateda K."/>
        </authorList>
    </citation>
    <scope>NUCLEOTIDE SEQUENCE [LARGE SCALE GENOMIC DNA]</scope>
    <source>
        <strain evidence="1 2">LMG 23746</strain>
    </source>
</reference>
<organism evidence="1 2">
    <name type="scientific">Shewanella algidipiscicola</name>
    <dbReference type="NCBI Taxonomy" id="614070"/>
    <lineage>
        <taxon>Bacteria</taxon>
        <taxon>Pseudomonadati</taxon>
        <taxon>Pseudomonadota</taxon>
        <taxon>Gammaproteobacteria</taxon>
        <taxon>Alteromonadales</taxon>
        <taxon>Shewanellaceae</taxon>
        <taxon>Shewanella</taxon>
    </lineage>
</organism>
<evidence type="ECO:0000313" key="2">
    <source>
        <dbReference type="Proteomes" id="UP000761574"/>
    </source>
</evidence>
<keyword evidence="2" id="KW-1185">Reference proteome</keyword>
<dbReference type="Proteomes" id="UP000761574">
    <property type="component" value="Unassembled WGS sequence"/>
</dbReference>
<sequence>MVKMRLKHKIELVIVALVDRFSLLSEAKNEADINPYSIELDPIVLAGVGQ</sequence>
<dbReference type="EMBL" id="BPFB01000003">
    <property type="protein sequence ID" value="GIU42544.1"/>
    <property type="molecule type" value="Genomic_DNA"/>
</dbReference>
<accession>A0ABQ4P4R9</accession>
<evidence type="ECO:0000313" key="1">
    <source>
        <dbReference type="EMBL" id="GIU42544.1"/>
    </source>
</evidence>
<gene>
    <name evidence="1" type="ORF">TUM4630_03770</name>
</gene>